<keyword evidence="6" id="KW-0547">Nucleotide-binding</keyword>
<comment type="catalytic activity">
    <reaction evidence="10">
        <text>L-seryl-[protein] + ATP = O-phospho-L-seryl-[protein] + ADP + H(+)</text>
        <dbReference type="Rhea" id="RHEA:17989"/>
        <dbReference type="Rhea" id="RHEA-COMP:9863"/>
        <dbReference type="Rhea" id="RHEA-COMP:11604"/>
        <dbReference type="ChEBI" id="CHEBI:15378"/>
        <dbReference type="ChEBI" id="CHEBI:29999"/>
        <dbReference type="ChEBI" id="CHEBI:30616"/>
        <dbReference type="ChEBI" id="CHEBI:83421"/>
        <dbReference type="ChEBI" id="CHEBI:456216"/>
        <dbReference type="EC" id="2.7.11.1"/>
    </reaction>
</comment>
<evidence type="ECO:0000256" key="10">
    <source>
        <dbReference type="ARBA" id="ARBA00048679"/>
    </source>
</evidence>
<dbReference type="PANTHER" id="PTHR12209">
    <property type="entry name" value="NON-SPECIFIC SERINE/THREONINE PROTEIN KINASE"/>
    <property type="match status" value="1"/>
</dbReference>
<evidence type="ECO:0000256" key="6">
    <source>
        <dbReference type="ARBA" id="ARBA00022741"/>
    </source>
</evidence>
<dbReference type="Gene3D" id="1.10.510.10">
    <property type="entry name" value="Transferase(Phosphotransferase) domain 1"/>
    <property type="match status" value="1"/>
</dbReference>
<comment type="catalytic activity">
    <reaction evidence="9">
        <text>L-threonyl-[protein] + ATP = O-phospho-L-threonyl-[protein] + ADP + H(+)</text>
        <dbReference type="Rhea" id="RHEA:46608"/>
        <dbReference type="Rhea" id="RHEA-COMP:11060"/>
        <dbReference type="Rhea" id="RHEA-COMP:11605"/>
        <dbReference type="ChEBI" id="CHEBI:15378"/>
        <dbReference type="ChEBI" id="CHEBI:30013"/>
        <dbReference type="ChEBI" id="CHEBI:30616"/>
        <dbReference type="ChEBI" id="CHEBI:61977"/>
        <dbReference type="ChEBI" id="CHEBI:456216"/>
        <dbReference type="EC" id="2.7.11.1"/>
    </reaction>
</comment>
<dbReference type="EMBL" id="UINC01000547">
    <property type="protein sequence ID" value="SUZ57182.1"/>
    <property type="molecule type" value="Genomic_DNA"/>
</dbReference>
<proteinExistence type="inferred from homology"/>
<keyword evidence="4" id="KW-0808">Transferase</keyword>
<evidence type="ECO:0000256" key="4">
    <source>
        <dbReference type="ARBA" id="ARBA00022679"/>
    </source>
</evidence>
<dbReference type="NCBIfam" id="TIGR03724">
    <property type="entry name" value="arch_bud32"/>
    <property type="match status" value="1"/>
</dbReference>
<protein>
    <recommendedName>
        <fullName evidence="2">non-specific serine/threonine protein kinase</fullName>
        <ecNumber evidence="2">2.7.11.1</ecNumber>
    </recommendedName>
</protein>
<dbReference type="EC" id="2.7.11.1" evidence="2"/>
<evidence type="ECO:0000259" key="11">
    <source>
        <dbReference type="PROSITE" id="PS50011"/>
    </source>
</evidence>
<evidence type="ECO:0000256" key="3">
    <source>
        <dbReference type="ARBA" id="ARBA00022527"/>
    </source>
</evidence>
<evidence type="ECO:0000313" key="12">
    <source>
        <dbReference type="EMBL" id="SUZ57182.1"/>
    </source>
</evidence>
<dbReference type="GO" id="GO:0005829">
    <property type="term" value="C:cytosol"/>
    <property type="evidence" value="ECO:0007669"/>
    <property type="project" value="TreeGrafter"/>
</dbReference>
<dbReference type="PANTHER" id="PTHR12209:SF0">
    <property type="entry name" value="EKC_KEOPS COMPLEX SUBUNIT TP53RK"/>
    <property type="match status" value="1"/>
</dbReference>
<gene>
    <name evidence="12" type="ORF">METZ01_LOCUS10036</name>
</gene>
<comment type="similarity">
    <text evidence="1">Belongs to the protein kinase superfamily. BUD32 family.</text>
</comment>
<dbReference type="GO" id="GO:0004674">
    <property type="term" value="F:protein serine/threonine kinase activity"/>
    <property type="evidence" value="ECO:0007669"/>
    <property type="project" value="UniProtKB-KW"/>
</dbReference>
<reference evidence="12" key="1">
    <citation type="submission" date="2018-05" db="EMBL/GenBank/DDBJ databases">
        <authorList>
            <person name="Lanie J.A."/>
            <person name="Ng W.-L."/>
            <person name="Kazmierczak K.M."/>
            <person name="Andrzejewski T.M."/>
            <person name="Davidsen T.M."/>
            <person name="Wayne K.J."/>
            <person name="Tettelin H."/>
            <person name="Glass J.I."/>
            <person name="Rusch D."/>
            <person name="Podicherti R."/>
            <person name="Tsui H.-C.T."/>
            <person name="Winkler M.E."/>
        </authorList>
    </citation>
    <scope>NUCLEOTIDE SEQUENCE</scope>
</reference>
<dbReference type="InterPro" id="IPR018934">
    <property type="entry name" value="RIO_dom"/>
</dbReference>
<keyword evidence="8" id="KW-0067">ATP-binding</keyword>
<evidence type="ECO:0000256" key="9">
    <source>
        <dbReference type="ARBA" id="ARBA00047899"/>
    </source>
</evidence>
<evidence type="ECO:0000256" key="7">
    <source>
        <dbReference type="ARBA" id="ARBA00022777"/>
    </source>
</evidence>
<name>A0A381NRG6_9ZZZZ</name>
<dbReference type="GO" id="GO:0008033">
    <property type="term" value="P:tRNA processing"/>
    <property type="evidence" value="ECO:0007669"/>
    <property type="project" value="UniProtKB-KW"/>
</dbReference>
<dbReference type="InterPro" id="IPR008266">
    <property type="entry name" value="Tyr_kinase_AS"/>
</dbReference>
<dbReference type="PROSITE" id="PS50011">
    <property type="entry name" value="PROTEIN_KINASE_DOM"/>
    <property type="match status" value="1"/>
</dbReference>
<organism evidence="12">
    <name type="scientific">marine metagenome</name>
    <dbReference type="NCBI Taxonomy" id="408172"/>
    <lineage>
        <taxon>unclassified sequences</taxon>
        <taxon>metagenomes</taxon>
        <taxon>ecological metagenomes</taxon>
    </lineage>
</organism>
<keyword evidence="5" id="KW-0819">tRNA processing</keyword>
<keyword evidence="7" id="KW-0418">Kinase</keyword>
<dbReference type="AlphaFoldDB" id="A0A381NRG6"/>
<dbReference type="InterPro" id="IPR011009">
    <property type="entry name" value="Kinase-like_dom_sf"/>
</dbReference>
<feature type="domain" description="Protein kinase" evidence="11">
    <location>
        <begin position="9"/>
        <end position="221"/>
    </location>
</feature>
<sequence length="221" mass="24234">MAVEAIPMWIPQGVLHEGAEATVTEGSWLGKPAVLKTRRARGYRHPDLDRRLTRQRLTAEVRILGRLQGLGFPAPSLMDVDQEAAWILMSRIEGRPLYDSLKDGTSDVESLERLGSIIRSLHEAGVSHGDLTTHNVMVSEDGQLHLIDFGLARQSPELEHLGLDIQVLNECLTASHSVVGGAVDAVVRGYLEGDNAPPDVEPANQVIGRFQKITGRVRYHG</sequence>
<dbReference type="Pfam" id="PF01163">
    <property type="entry name" value="RIO1"/>
    <property type="match status" value="1"/>
</dbReference>
<evidence type="ECO:0000256" key="8">
    <source>
        <dbReference type="ARBA" id="ARBA00022840"/>
    </source>
</evidence>
<dbReference type="SUPFAM" id="SSF56112">
    <property type="entry name" value="Protein kinase-like (PK-like)"/>
    <property type="match status" value="1"/>
</dbReference>
<evidence type="ECO:0000256" key="1">
    <source>
        <dbReference type="ARBA" id="ARBA00010630"/>
    </source>
</evidence>
<evidence type="ECO:0000256" key="5">
    <source>
        <dbReference type="ARBA" id="ARBA00022694"/>
    </source>
</evidence>
<dbReference type="PROSITE" id="PS00109">
    <property type="entry name" value="PROTEIN_KINASE_TYR"/>
    <property type="match status" value="1"/>
</dbReference>
<dbReference type="InterPro" id="IPR000719">
    <property type="entry name" value="Prot_kinase_dom"/>
</dbReference>
<dbReference type="GO" id="GO:0005524">
    <property type="term" value="F:ATP binding"/>
    <property type="evidence" value="ECO:0007669"/>
    <property type="project" value="UniProtKB-KW"/>
</dbReference>
<keyword evidence="3" id="KW-0723">Serine/threonine-protein kinase</keyword>
<dbReference type="Gene3D" id="3.30.200.20">
    <property type="entry name" value="Phosphorylase Kinase, domain 1"/>
    <property type="match status" value="1"/>
</dbReference>
<dbReference type="InterPro" id="IPR022495">
    <property type="entry name" value="Bud32"/>
</dbReference>
<accession>A0A381NRG6</accession>
<evidence type="ECO:0000256" key="2">
    <source>
        <dbReference type="ARBA" id="ARBA00012513"/>
    </source>
</evidence>